<protein>
    <recommendedName>
        <fullName evidence="1">DNA2/NAM7 helicase helicase domain-containing protein</fullName>
    </recommendedName>
</protein>
<dbReference type="SUPFAM" id="SSF52540">
    <property type="entry name" value="P-loop containing nucleoside triphosphate hydrolases"/>
    <property type="match status" value="1"/>
</dbReference>
<dbReference type="OrthoDB" id="46073at2759"/>
<dbReference type="PANTHER" id="PTHR10887">
    <property type="entry name" value="DNA2/NAM7 HELICASE FAMILY"/>
    <property type="match status" value="1"/>
</dbReference>
<dbReference type="InterPro" id="IPR041677">
    <property type="entry name" value="DNA2/NAM7_AAA_11"/>
</dbReference>
<name>A0A1Z5KI59_FISSO</name>
<feature type="domain" description="DNA2/NAM7 helicase helicase" evidence="1">
    <location>
        <begin position="29"/>
        <end position="150"/>
    </location>
</feature>
<evidence type="ECO:0000313" key="2">
    <source>
        <dbReference type="EMBL" id="GAX25926.1"/>
    </source>
</evidence>
<accession>A0A1Z5KI59</accession>
<organism evidence="2 3">
    <name type="scientific">Fistulifera solaris</name>
    <name type="common">Oleaginous diatom</name>
    <dbReference type="NCBI Taxonomy" id="1519565"/>
    <lineage>
        <taxon>Eukaryota</taxon>
        <taxon>Sar</taxon>
        <taxon>Stramenopiles</taxon>
        <taxon>Ochrophyta</taxon>
        <taxon>Bacillariophyta</taxon>
        <taxon>Bacillariophyceae</taxon>
        <taxon>Bacillariophycidae</taxon>
        <taxon>Naviculales</taxon>
        <taxon>Naviculaceae</taxon>
        <taxon>Fistulifera</taxon>
    </lineage>
</organism>
<dbReference type="InterPro" id="IPR045055">
    <property type="entry name" value="DNA2/NAM7-like"/>
</dbReference>
<dbReference type="EMBL" id="BDSP01000234">
    <property type="protein sequence ID" value="GAX25926.1"/>
    <property type="molecule type" value="Genomic_DNA"/>
</dbReference>
<dbReference type="InterPro" id="IPR027417">
    <property type="entry name" value="P-loop_NTPase"/>
</dbReference>
<keyword evidence="3" id="KW-1185">Reference proteome</keyword>
<dbReference type="InParanoid" id="A0A1Z5KI59"/>
<dbReference type="GO" id="GO:0004386">
    <property type="term" value="F:helicase activity"/>
    <property type="evidence" value="ECO:0007669"/>
    <property type="project" value="InterPro"/>
</dbReference>
<proteinExistence type="predicted"/>
<dbReference type="Proteomes" id="UP000198406">
    <property type="component" value="Unassembled WGS sequence"/>
</dbReference>
<dbReference type="Pfam" id="PF13086">
    <property type="entry name" value="AAA_11"/>
    <property type="match status" value="1"/>
</dbReference>
<comment type="caution">
    <text evidence="2">The sequence shown here is derived from an EMBL/GenBank/DDBJ whole genome shotgun (WGS) entry which is preliminary data.</text>
</comment>
<dbReference type="PANTHER" id="PTHR10887:SF341">
    <property type="entry name" value="NFX1-TYPE ZINC FINGER-CONTAINING PROTEIN 1"/>
    <property type="match status" value="1"/>
</dbReference>
<dbReference type="Gene3D" id="3.40.50.300">
    <property type="entry name" value="P-loop containing nucleotide triphosphate hydrolases"/>
    <property type="match status" value="1"/>
</dbReference>
<dbReference type="GO" id="GO:0031380">
    <property type="term" value="C:nuclear RNA-directed RNA polymerase complex"/>
    <property type="evidence" value="ECO:0007669"/>
    <property type="project" value="TreeGrafter"/>
</dbReference>
<sequence length="263" mass="29989">MMPCDSSFKRHQCSLSSWSSADIVRYTSLDPSQADALKHAFTSRVSLIQGPPGTGKTFIGGLIARMIRANTDQSILCICYTNHALDQFLEHMLEAGERRIVRLGCRSKSEKLSGYSLRELVRTKAFESDSRFIKRIDAQLYSMIEDIEEIIRVLKAGVSWFYPDGGIRVLLQEEYPDYYDCFPDFSQDADGFTTTGQDGKSFRKDELWKKWIKGDSFPSFLRNKLDASCPAEFEDIWDLPHGVRLQLKTAWETRVLAGSINEL</sequence>
<evidence type="ECO:0000259" key="1">
    <source>
        <dbReference type="Pfam" id="PF13086"/>
    </source>
</evidence>
<dbReference type="GO" id="GO:0031048">
    <property type="term" value="P:regulatory ncRNA-mediated heterochromatin formation"/>
    <property type="evidence" value="ECO:0007669"/>
    <property type="project" value="TreeGrafter"/>
</dbReference>
<reference evidence="2 3" key="1">
    <citation type="journal article" date="2015" name="Plant Cell">
        <title>Oil accumulation by the oleaginous diatom Fistulifera solaris as revealed by the genome and transcriptome.</title>
        <authorList>
            <person name="Tanaka T."/>
            <person name="Maeda Y."/>
            <person name="Veluchamy A."/>
            <person name="Tanaka M."/>
            <person name="Abida H."/>
            <person name="Marechal E."/>
            <person name="Bowler C."/>
            <person name="Muto M."/>
            <person name="Sunaga Y."/>
            <person name="Tanaka M."/>
            <person name="Yoshino T."/>
            <person name="Taniguchi T."/>
            <person name="Fukuda Y."/>
            <person name="Nemoto M."/>
            <person name="Matsumoto M."/>
            <person name="Wong P.S."/>
            <person name="Aburatani S."/>
            <person name="Fujibuchi W."/>
        </authorList>
    </citation>
    <scope>NUCLEOTIDE SEQUENCE [LARGE SCALE GENOMIC DNA]</scope>
    <source>
        <strain evidence="2 3">JPCC DA0580</strain>
    </source>
</reference>
<evidence type="ECO:0000313" key="3">
    <source>
        <dbReference type="Proteomes" id="UP000198406"/>
    </source>
</evidence>
<gene>
    <name evidence="2" type="ORF">FisN_6Hu036</name>
</gene>
<dbReference type="AlphaFoldDB" id="A0A1Z5KI59"/>